<name>A0ABU9D8M1_9PROT</name>
<evidence type="ECO:0000313" key="2">
    <source>
        <dbReference type="Proteomes" id="UP001446205"/>
    </source>
</evidence>
<dbReference type="RefSeq" id="WP_341370931.1">
    <property type="nucleotide sequence ID" value="NZ_JBBPCO010000008.1"/>
</dbReference>
<proteinExistence type="predicted"/>
<protein>
    <submittedName>
        <fullName evidence="1">(2Fe-2S)-binding protein</fullName>
    </submittedName>
</protein>
<sequence length="72" mass="7937">MSAQRKEDTQVDLSPYCCCSEATFNEILARQRAEPLPFMDLIMVHAGCGTGCGSCLEDLEAFLKANDAYIED</sequence>
<reference evidence="1 2" key="1">
    <citation type="submission" date="2024-04" db="EMBL/GenBank/DDBJ databases">
        <authorList>
            <person name="Abashina T."/>
            <person name="Shaikin A."/>
        </authorList>
    </citation>
    <scope>NUCLEOTIDE SEQUENCE [LARGE SCALE GENOMIC DNA]</scope>
    <source>
        <strain evidence="1 2">AAFK</strain>
    </source>
</reference>
<dbReference type="EMBL" id="JBBPCO010000008">
    <property type="protein sequence ID" value="MEK8089873.1"/>
    <property type="molecule type" value="Genomic_DNA"/>
</dbReference>
<accession>A0ABU9D8M1</accession>
<gene>
    <name evidence="1" type="ORF">WOB96_08840</name>
</gene>
<organism evidence="1 2">
    <name type="scientific">Thermithiobacillus plumbiphilus</name>
    <dbReference type="NCBI Taxonomy" id="1729899"/>
    <lineage>
        <taxon>Bacteria</taxon>
        <taxon>Pseudomonadati</taxon>
        <taxon>Pseudomonadota</taxon>
        <taxon>Acidithiobacillia</taxon>
        <taxon>Acidithiobacillales</taxon>
        <taxon>Thermithiobacillaceae</taxon>
        <taxon>Thermithiobacillus</taxon>
    </lineage>
</organism>
<keyword evidence="2" id="KW-1185">Reference proteome</keyword>
<evidence type="ECO:0000313" key="1">
    <source>
        <dbReference type="EMBL" id="MEK8089873.1"/>
    </source>
</evidence>
<comment type="caution">
    <text evidence="1">The sequence shown here is derived from an EMBL/GenBank/DDBJ whole genome shotgun (WGS) entry which is preliminary data.</text>
</comment>
<dbReference type="Proteomes" id="UP001446205">
    <property type="component" value="Unassembled WGS sequence"/>
</dbReference>